<dbReference type="OrthoDB" id="10009287at2759"/>
<dbReference type="EMBL" id="UYYB01028046">
    <property type="protein sequence ID" value="VDM72947.1"/>
    <property type="molecule type" value="Genomic_DNA"/>
</dbReference>
<accession>A0A3P7J9U9</accession>
<reference evidence="1 2" key="1">
    <citation type="submission" date="2018-11" db="EMBL/GenBank/DDBJ databases">
        <authorList>
            <consortium name="Pathogen Informatics"/>
        </authorList>
    </citation>
    <scope>NUCLEOTIDE SEQUENCE [LARGE SCALE GENOMIC DNA]</scope>
</reference>
<protein>
    <submittedName>
        <fullName evidence="1">Uncharacterized protein</fullName>
    </submittedName>
</protein>
<gene>
    <name evidence="1" type="ORF">SVUK_LOCUS7945</name>
</gene>
<dbReference type="Proteomes" id="UP000270094">
    <property type="component" value="Unassembled WGS sequence"/>
</dbReference>
<keyword evidence="2" id="KW-1185">Reference proteome</keyword>
<dbReference type="AlphaFoldDB" id="A0A3P7J9U9"/>
<name>A0A3P7J9U9_STRVU</name>
<organism evidence="1 2">
    <name type="scientific">Strongylus vulgaris</name>
    <name type="common">Blood worm</name>
    <dbReference type="NCBI Taxonomy" id="40348"/>
    <lineage>
        <taxon>Eukaryota</taxon>
        <taxon>Metazoa</taxon>
        <taxon>Ecdysozoa</taxon>
        <taxon>Nematoda</taxon>
        <taxon>Chromadorea</taxon>
        <taxon>Rhabditida</taxon>
        <taxon>Rhabditina</taxon>
        <taxon>Rhabditomorpha</taxon>
        <taxon>Strongyloidea</taxon>
        <taxon>Strongylidae</taxon>
        <taxon>Strongylus</taxon>
    </lineage>
</organism>
<evidence type="ECO:0000313" key="1">
    <source>
        <dbReference type="EMBL" id="VDM72947.1"/>
    </source>
</evidence>
<sequence length="33" mass="3660">MKHSAVIDDRVGSIAEKARDALRNAAKEIDHLE</sequence>
<proteinExistence type="predicted"/>
<evidence type="ECO:0000313" key="2">
    <source>
        <dbReference type="Proteomes" id="UP000270094"/>
    </source>
</evidence>